<accession>A0A8J3UTV8</accession>
<protein>
    <submittedName>
        <fullName evidence="2">Uncharacterized protein</fullName>
    </submittedName>
</protein>
<name>A0A8J3UTV8_9ACTN</name>
<evidence type="ECO:0000256" key="1">
    <source>
        <dbReference type="SAM" id="MobiDB-lite"/>
    </source>
</evidence>
<organism evidence="2 3">
    <name type="scientific">Planotetraspora silvatica</name>
    <dbReference type="NCBI Taxonomy" id="234614"/>
    <lineage>
        <taxon>Bacteria</taxon>
        <taxon>Bacillati</taxon>
        <taxon>Actinomycetota</taxon>
        <taxon>Actinomycetes</taxon>
        <taxon>Streptosporangiales</taxon>
        <taxon>Streptosporangiaceae</taxon>
        <taxon>Planotetraspora</taxon>
    </lineage>
</organism>
<evidence type="ECO:0000313" key="3">
    <source>
        <dbReference type="Proteomes" id="UP000644610"/>
    </source>
</evidence>
<keyword evidence="3" id="KW-1185">Reference proteome</keyword>
<dbReference type="Proteomes" id="UP000644610">
    <property type="component" value="Unassembled WGS sequence"/>
</dbReference>
<feature type="region of interest" description="Disordered" evidence="1">
    <location>
        <begin position="1"/>
        <end position="30"/>
    </location>
</feature>
<evidence type="ECO:0000313" key="2">
    <source>
        <dbReference type="EMBL" id="GII51242.1"/>
    </source>
</evidence>
<dbReference type="AlphaFoldDB" id="A0A8J3UTV8"/>
<reference evidence="2" key="1">
    <citation type="submission" date="2021-01" db="EMBL/GenBank/DDBJ databases">
        <title>Whole genome shotgun sequence of Planotetraspora silvatica NBRC 100141.</title>
        <authorList>
            <person name="Komaki H."/>
            <person name="Tamura T."/>
        </authorList>
    </citation>
    <scope>NUCLEOTIDE SEQUENCE</scope>
    <source>
        <strain evidence="2">NBRC 100141</strain>
    </source>
</reference>
<gene>
    <name evidence="2" type="ORF">Psi02_76660</name>
</gene>
<comment type="caution">
    <text evidence="2">The sequence shown here is derived from an EMBL/GenBank/DDBJ whole genome shotgun (WGS) entry which is preliminary data.</text>
</comment>
<proteinExistence type="predicted"/>
<sequence>MWFPRPQPPPHPPQPPPPPQPPRPQLLPHPLPRLQLLLPQSLLRPQSLPLQPPPESPQPVMTPAFAALVKAVATVRAPPVSAVLIARAPTTLFKLGIWFPLERTCVLFRFL</sequence>
<dbReference type="EMBL" id="BOOQ01000064">
    <property type="protein sequence ID" value="GII51242.1"/>
    <property type="molecule type" value="Genomic_DNA"/>
</dbReference>